<accession>A0A6J6Q7U4</accession>
<keyword evidence="1" id="KW-1133">Transmembrane helix</keyword>
<protein>
    <submittedName>
        <fullName evidence="2">Unannotated protein</fullName>
    </submittedName>
</protein>
<gene>
    <name evidence="2" type="ORF">UFOPK2399_01552</name>
</gene>
<dbReference type="AlphaFoldDB" id="A0A6J6Q7U4"/>
<reference evidence="2" key="1">
    <citation type="submission" date="2020-05" db="EMBL/GenBank/DDBJ databases">
        <authorList>
            <person name="Chiriac C."/>
            <person name="Salcher M."/>
            <person name="Ghai R."/>
            <person name="Kavagutti S V."/>
        </authorList>
    </citation>
    <scope>NUCLEOTIDE SEQUENCE</scope>
</reference>
<evidence type="ECO:0000256" key="1">
    <source>
        <dbReference type="SAM" id="Phobius"/>
    </source>
</evidence>
<feature type="transmembrane region" description="Helical" evidence="1">
    <location>
        <begin position="113"/>
        <end position="133"/>
    </location>
</feature>
<keyword evidence="1" id="KW-0812">Transmembrane</keyword>
<sequence>MDNAPASGSVPAYLNPAILAVFLVVTAIFTATGDWYHAFKMIHVIFALIWIGGGFLLTILGLTAERTNDPAELATVAKQAATVGEKLFTPAALFTLLSGIAMMLNIDWGWSTFWVLFGLLGFAASFAVGVGVLTPLSKQARQIAMTSGPTSPEAVAVTKKILLVARFDMAVLLLVVVDMAVKPWA</sequence>
<dbReference type="InterPro" id="IPR018729">
    <property type="entry name" value="DUF2269_transmembrane"/>
</dbReference>
<dbReference type="EMBL" id="CAEZXP010000005">
    <property type="protein sequence ID" value="CAB4704044.1"/>
    <property type="molecule type" value="Genomic_DNA"/>
</dbReference>
<keyword evidence="1" id="KW-0472">Membrane</keyword>
<feature type="transmembrane region" description="Helical" evidence="1">
    <location>
        <begin position="44"/>
        <end position="64"/>
    </location>
</feature>
<feature type="transmembrane region" description="Helical" evidence="1">
    <location>
        <begin position="161"/>
        <end position="181"/>
    </location>
</feature>
<organism evidence="2">
    <name type="scientific">freshwater metagenome</name>
    <dbReference type="NCBI Taxonomy" id="449393"/>
    <lineage>
        <taxon>unclassified sequences</taxon>
        <taxon>metagenomes</taxon>
        <taxon>ecological metagenomes</taxon>
    </lineage>
</organism>
<feature type="transmembrane region" description="Helical" evidence="1">
    <location>
        <begin position="12"/>
        <end position="32"/>
    </location>
</feature>
<proteinExistence type="predicted"/>
<feature type="transmembrane region" description="Helical" evidence="1">
    <location>
        <begin position="87"/>
        <end position="106"/>
    </location>
</feature>
<evidence type="ECO:0000313" key="2">
    <source>
        <dbReference type="EMBL" id="CAB4704044.1"/>
    </source>
</evidence>
<dbReference type="Pfam" id="PF10027">
    <property type="entry name" value="DUF2269"/>
    <property type="match status" value="1"/>
</dbReference>
<name>A0A6J6Q7U4_9ZZZZ</name>